<feature type="active site" evidence="11">
    <location>
        <position position="432"/>
    </location>
</feature>
<keyword evidence="12" id="KW-0175">Coiled coil</keyword>
<dbReference type="OrthoDB" id="10039049at2759"/>
<keyword evidence="3 10" id="KW-0808">Transferase</keyword>
<dbReference type="GO" id="GO:0034737">
    <property type="term" value="F:ergosterol O-acyltransferase activity"/>
    <property type="evidence" value="ECO:0007669"/>
    <property type="project" value="TreeGrafter"/>
</dbReference>
<feature type="transmembrane region" description="Helical" evidence="13">
    <location>
        <begin position="299"/>
        <end position="318"/>
    </location>
</feature>
<dbReference type="GO" id="GO:0008204">
    <property type="term" value="P:ergosterol metabolic process"/>
    <property type="evidence" value="ECO:0007669"/>
    <property type="project" value="TreeGrafter"/>
</dbReference>
<accession>A0A163KMJ3</accession>
<dbReference type="OMA" id="INWWYVA"/>
<comment type="similarity">
    <text evidence="2 10">Belongs to the membrane-bound acyltransferase family. Sterol o-acyltransferase subfamily.</text>
</comment>
<dbReference type="EMBL" id="LT549931">
    <property type="protein sequence ID" value="SAL94749.1"/>
    <property type="molecule type" value="Genomic_DNA"/>
</dbReference>
<name>A0A163KMJ3_ABSGL</name>
<feature type="transmembrane region" description="Helical" evidence="13">
    <location>
        <begin position="338"/>
        <end position="365"/>
    </location>
</feature>
<feature type="transmembrane region" description="Helical" evidence="13">
    <location>
        <begin position="85"/>
        <end position="105"/>
    </location>
</feature>
<keyword evidence="4 13" id="KW-0812">Transmembrane</keyword>
<keyword evidence="15" id="KW-1185">Reference proteome</keyword>
<feature type="transmembrane region" description="Helical" evidence="13">
    <location>
        <begin position="160"/>
        <end position="179"/>
    </location>
</feature>
<organism evidence="14">
    <name type="scientific">Absidia glauca</name>
    <name type="common">Pin mould</name>
    <dbReference type="NCBI Taxonomy" id="4829"/>
    <lineage>
        <taxon>Eukaryota</taxon>
        <taxon>Fungi</taxon>
        <taxon>Fungi incertae sedis</taxon>
        <taxon>Mucoromycota</taxon>
        <taxon>Mucoromycotina</taxon>
        <taxon>Mucoromycetes</taxon>
        <taxon>Mucorales</taxon>
        <taxon>Cunninghamellaceae</taxon>
        <taxon>Absidia</taxon>
    </lineage>
</organism>
<evidence type="ECO:0000256" key="9">
    <source>
        <dbReference type="ARBA" id="ARBA00023568"/>
    </source>
</evidence>
<dbReference type="Pfam" id="PF03062">
    <property type="entry name" value="MBOAT"/>
    <property type="match status" value="1"/>
</dbReference>
<feature type="transmembrane region" description="Helical" evidence="13">
    <location>
        <begin position="125"/>
        <end position="148"/>
    </location>
</feature>
<feature type="transmembrane region" description="Helical" evidence="13">
    <location>
        <begin position="420"/>
        <end position="437"/>
    </location>
</feature>
<keyword evidence="7 10" id="KW-0472">Membrane</keyword>
<evidence type="ECO:0000256" key="13">
    <source>
        <dbReference type="SAM" id="Phobius"/>
    </source>
</evidence>
<evidence type="ECO:0000256" key="12">
    <source>
        <dbReference type="SAM" id="Coils"/>
    </source>
</evidence>
<comment type="subcellular location">
    <subcellularLocation>
        <location evidence="1 10">Endoplasmic reticulum membrane</location>
        <topology evidence="1 10">Multi-pass membrane protein</topology>
    </subcellularLocation>
</comment>
<comment type="function">
    <text evidence="9">Sterol O-acyltransferase that catalyzes the formation of stery esters.</text>
</comment>
<evidence type="ECO:0000256" key="11">
    <source>
        <dbReference type="PIRSR" id="PIRSR000439-1"/>
    </source>
</evidence>
<dbReference type="GO" id="GO:0005789">
    <property type="term" value="C:endoplasmic reticulum membrane"/>
    <property type="evidence" value="ECO:0007669"/>
    <property type="project" value="UniProtKB-SubCell"/>
</dbReference>
<dbReference type="PANTHER" id="PTHR10408">
    <property type="entry name" value="STEROL O-ACYLTRANSFERASE"/>
    <property type="match status" value="1"/>
</dbReference>
<sequence>MMAIETRPVVMETEITHTKTVIADDSPGPAVAASPPLTTTTTTTTTTTAASTARLNKQRKLLFKARNTKFDITDPDAHKETFRGFYTLFWLAMIIYSIQTFMSCYQQEGILLSLNFFRLISKDALALLVSDMTMISLTLFSVPFSKLLVKGVLHYETTGILIQLSCQAIFITCSVYWVFWKDWPWVQSGFFTMHSIVMMMKTHSYTSLNGDLSVKLRRLEDLKKYVPNWISEHQDDLDQENNKSILDEMEQEITFLEEELVQGDARFPNNVTMKNYFDYLLVPSLVYWMEYPRTNKIRPWYIFEKTMATFASFFLLYITTERYILQKLYDPTLSETQVIIELLFPFLINYLFIFYIIFECILNAFAEISRFADRNFYDDWWNSVSYDEFARKWNKPVHHWLLRHIYAQSIDSYKLSKTNATFVTFLFSSCLHELVLIICTRKIRMYLFVLQMLQLPLIILGRKPFIRDRYWLGNTVYWLSMMFGPPLLGILYCREVFWSQWLTNPLSYTSYSLLSQ</sequence>
<evidence type="ECO:0000313" key="14">
    <source>
        <dbReference type="EMBL" id="SAL94749.1"/>
    </source>
</evidence>
<reference evidence="14" key="1">
    <citation type="submission" date="2016-04" db="EMBL/GenBank/DDBJ databases">
        <authorList>
            <person name="Evans L.H."/>
            <person name="Alamgir A."/>
            <person name="Owens N."/>
            <person name="Weber N.D."/>
            <person name="Virtaneva K."/>
            <person name="Barbian K."/>
            <person name="Babar A."/>
            <person name="Rosenke K."/>
        </authorList>
    </citation>
    <scope>NUCLEOTIDE SEQUENCE [LARGE SCALE GENOMIC DNA]</scope>
    <source>
        <strain evidence="14">CBS 101.48</strain>
    </source>
</reference>
<evidence type="ECO:0000256" key="3">
    <source>
        <dbReference type="ARBA" id="ARBA00022679"/>
    </source>
</evidence>
<dbReference type="STRING" id="4829.A0A163KMJ3"/>
<keyword evidence="8 10" id="KW-0012">Acyltransferase</keyword>
<gene>
    <name evidence="14" type="primary">ABSGL_00035.1 scaffold 129</name>
</gene>
<keyword evidence="6 13" id="KW-1133">Transmembrane helix</keyword>
<feature type="coiled-coil region" evidence="12">
    <location>
        <begin position="239"/>
        <end position="266"/>
    </location>
</feature>
<protein>
    <recommendedName>
        <fullName evidence="10">O-acyltransferase</fullName>
    </recommendedName>
</protein>
<keyword evidence="5 10" id="KW-0256">Endoplasmic reticulum</keyword>
<evidence type="ECO:0000256" key="6">
    <source>
        <dbReference type="ARBA" id="ARBA00022989"/>
    </source>
</evidence>
<evidence type="ECO:0000256" key="4">
    <source>
        <dbReference type="ARBA" id="ARBA00022692"/>
    </source>
</evidence>
<evidence type="ECO:0000256" key="5">
    <source>
        <dbReference type="ARBA" id="ARBA00022824"/>
    </source>
</evidence>
<dbReference type="InterPro" id="IPR004299">
    <property type="entry name" value="MBOAT_fam"/>
</dbReference>
<dbReference type="PANTHER" id="PTHR10408:SF9">
    <property type="entry name" value="STEROL O-ACYLTRANSFERASE 2-RELATED"/>
    <property type="match status" value="1"/>
</dbReference>
<feature type="transmembrane region" description="Helical" evidence="13">
    <location>
        <begin position="472"/>
        <end position="492"/>
    </location>
</feature>
<dbReference type="PIRSF" id="PIRSF000439">
    <property type="entry name" value="Oat_ACAT_DAG_ARE"/>
    <property type="match status" value="1"/>
</dbReference>
<evidence type="ECO:0000256" key="1">
    <source>
        <dbReference type="ARBA" id="ARBA00004477"/>
    </source>
</evidence>
<proteinExistence type="inferred from homology"/>
<dbReference type="InterPro" id="IPR014371">
    <property type="entry name" value="Oat_ACAT_DAG_ARE"/>
</dbReference>
<evidence type="ECO:0000313" key="15">
    <source>
        <dbReference type="Proteomes" id="UP000078561"/>
    </source>
</evidence>
<dbReference type="InParanoid" id="A0A163KMJ3"/>
<evidence type="ECO:0000256" key="7">
    <source>
        <dbReference type="ARBA" id="ARBA00023136"/>
    </source>
</evidence>
<evidence type="ECO:0000256" key="8">
    <source>
        <dbReference type="ARBA" id="ARBA00023315"/>
    </source>
</evidence>
<dbReference type="Proteomes" id="UP000078561">
    <property type="component" value="Unassembled WGS sequence"/>
</dbReference>
<evidence type="ECO:0000256" key="2">
    <source>
        <dbReference type="ARBA" id="ARBA00009010"/>
    </source>
</evidence>
<evidence type="ECO:0000256" key="10">
    <source>
        <dbReference type="PIRNR" id="PIRNR000439"/>
    </source>
</evidence>
<dbReference type="FunCoup" id="A0A163KMJ3">
    <property type="interactions" value="264"/>
</dbReference>
<dbReference type="AlphaFoldDB" id="A0A163KMJ3"/>